<keyword evidence="3" id="KW-1185">Reference proteome</keyword>
<dbReference type="SUPFAM" id="SSF51735">
    <property type="entry name" value="NAD(P)-binding Rossmann-fold domains"/>
    <property type="match status" value="1"/>
</dbReference>
<gene>
    <name evidence="2" type="ORF">M6D93_03895</name>
</gene>
<dbReference type="InterPro" id="IPR036291">
    <property type="entry name" value="NAD(P)-bd_dom_sf"/>
</dbReference>
<proteinExistence type="predicted"/>
<reference evidence="2" key="2">
    <citation type="submission" date="2022-05" db="EMBL/GenBank/DDBJ databases">
        <authorList>
            <person name="Kim J.-S."/>
            <person name="Lee K."/>
            <person name="Suh M."/>
            <person name="Eom M."/>
            <person name="Kim J.-S."/>
            <person name="Kim D.-S."/>
            <person name="Ko S.-H."/>
            <person name="Shin Y."/>
            <person name="Lee J.-S."/>
        </authorList>
    </citation>
    <scope>NUCLEOTIDE SEQUENCE</scope>
    <source>
        <strain evidence="2">N237</strain>
    </source>
</reference>
<dbReference type="Gene3D" id="3.40.50.720">
    <property type="entry name" value="NAD(P)-binding Rossmann-like Domain"/>
    <property type="match status" value="1"/>
</dbReference>
<sequence>MALHVIVGSGPVGSTVAAELLARGEDVRVVTRSGSGPDGAERVAADAADSARLIELAQGAEVIYNCANPQYHRWTTDWPPIANALLAAAESSGAVLAITGNLYAIGPVEGPMTESTPERPSSVKGRVRQTMWRDALAAQTAGRIKGAVEVRASDYVGEGPSILSMLVLPRLLKGKSATIPAALDVRHTWSNPADEARLLVKAAGEPRAWGRVWHLPSAPAVSVRELVAIAAGQLGLGSYRLISMPRWVLSVAGLVNTDAKEFAEMNYQFRSPFVLSTETTEAMFGTDFTPLAESVKTNLTWLERQTVAGK</sequence>
<dbReference type="EMBL" id="CP097332">
    <property type="protein sequence ID" value="UQX89151.1"/>
    <property type="molecule type" value="Genomic_DNA"/>
</dbReference>
<dbReference type="Proteomes" id="UP001056336">
    <property type="component" value="Chromosome"/>
</dbReference>
<dbReference type="RefSeq" id="WP_249773047.1">
    <property type="nucleotide sequence ID" value="NZ_CP097332.1"/>
</dbReference>
<evidence type="ECO:0000313" key="3">
    <source>
        <dbReference type="Proteomes" id="UP001056336"/>
    </source>
</evidence>
<reference evidence="2" key="1">
    <citation type="journal article" date="2018" name="Int. J. Syst. Evol. Microbiol.">
        <title>Jatrophihabitans telluris sp. nov., isolated from sediment soil of lava forest wetlands and the emended description of the genus Jatrophihabitans.</title>
        <authorList>
            <person name="Lee K.C."/>
            <person name="Suh M.K."/>
            <person name="Eom M.K."/>
            <person name="Kim K.K."/>
            <person name="Kim J.S."/>
            <person name="Kim D.S."/>
            <person name="Ko S.H."/>
            <person name="Shin Y.K."/>
            <person name="Lee J.S."/>
        </authorList>
    </citation>
    <scope>NUCLEOTIDE SEQUENCE</scope>
    <source>
        <strain evidence="2">N237</strain>
    </source>
</reference>
<protein>
    <submittedName>
        <fullName evidence="2">NAD-dependent epimerase/dehydratase family protein</fullName>
    </submittedName>
</protein>
<evidence type="ECO:0000259" key="1">
    <source>
        <dbReference type="Pfam" id="PF01370"/>
    </source>
</evidence>
<accession>A0ABY4R1K6</accession>
<dbReference type="InterPro" id="IPR001509">
    <property type="entry name" value="Epimerase_deHydtase"/>
</dbReference>
<evidence type="ECO:0000313" key="2">
    <source>
        <dbReference type="EMBL" id="UQX89151.1"/>
    </source>
</evidence>
<organism evidence="2 3">
    <name type="scientific">Jatrophihabitans telluris</name>
    <dbReference type="NCBI Taxonomy" id="2038343"/>
    <lineage>
        <taxon>Bacteria</taxon>
        <taxon>Bacillati</taxon>
        <taxon>Actinomycetota</taxon>
        <taxon>Actinomycetes</taxon>
        <taxon>Jatrophihabitantales</taxon>
        <taxon>Jatrophihabitantaceae</taxon>
        <taxon>Jatrophihabitans</taxon>
    </lineage>
</organism>
<name>A0ABY4R1K6_9ACTN</name>
<dbReference type="Pfam" id="PF01370">
    <property type="entry name" value="Epimerase"/>
    <property type="match status" value="1"/>
</dbReference>
<feature type="domain" description="NAD-dependent epimerase/dehydratase" evidence="1">
    <location>
        <begin position="8"/>
        <end position="208"/>
    </location>
</feature>